<dbReference type="PANTHER" id="PTHR28004">
    <property type="entry name" value="ZGC:162816-RELATED"/>
    <property type="match status" value="1"/>
</dbReference>
<gene>
    <name evidence="4" type="ORF">ACFFJP_13865</name>
</gene>
<dbReference type="SUPFAM" id="SSF51419">
    <property type="entry name" value="PLP-binding barrel"/>
    <property type="match status" value="1"/>
</dbReference>
<keyword evidence="2" id="KW-0456">Lyase</keyword>
<dbReference type="Gene3D" id="2.40.37.20">
    <property type="entry name" value="D-serine dehydratase-like domain"/>
    <property type="match status" value="1"/>
</dbReference>
<evidence type="ECO:0000313" key="4">
    <source>
        <dbReference type="EMBL" id="MFC0049378.1"/>
    </source>
</evidence>
<dbReference type="Pfam" id="PF01168">
    <property type="entry name" value="Ala_racemase_N"/>
    <property type="match status" value="1"/>
</dbReference>
<comment type="caution">
    <text evidence="4">The sequence shown here is derived from an EMBL/GenBank/DDBJ whole genome shotgun (WGS) entry which is preliminary data.</text>
</comment>
<keyword evidence="5" id="KW-1185">Reference proteome</keyword>
<dbReference type="SMART" id="SM01119">
    <property type="entry name" value="D-ser_dehydrat"/>
    <property type="match status" value="1"/>
</dbReference>
<name>A0ABV6BH07_9GAMM</name>
<evidence type="ECO:0000313" key="5">
    <source>
        <dbReference type="Proteomes" id="UP001589813"/>
    </source>
</evidence>
<dbReference type="Gene3D" id="3.20.20.10">
    <property type="entry name" value="Alanine racemase"/>
    <property type="match status" value="1"/>
</dbReference>
<dbReference type="GO" id="GO:0008784">
    <property type="term" value="F:alanine racemase activity"/>
    <property type="evidence" value="ECO:0007669"/>
    <property type="project" value="UniProtKB-EC"/>
</dbReference>
<dbReference type="InterPro" id="IPR026956">
    <property type="entry name" value="D-ser_dehydrat-like_dom"/>
</dbReference>
<keyword evidence="4" id="KW-0413">Isomerase</keyword>
<dbReference type="PANTHER" id="PTHR28004:SF8">
    <property type="entry name" value="D-SERINE DEAMINASE"/>
    <property type="match status" value="1"/>
</dbReference>
<feature type="domain" description="D-serine dehydratase-like" evidence="3">
    <location>
        <begin position="308"/>
        <end position="407"/>
    </location>
</feature>
<accession>A0ABV6BH07</accession>
<sequence length="420" mass="45338">MTELANVSIDGLVQTGKGLGDWSQFRQQGWSLLDGDLCLPVATLNWHALQRNLAWMARFAAQSQALLAPHGKTAMTPELFRAQQAAGAWGMTLATVPQVQSAARAGVRRILLANPLVGRAEQRQVAALIAAGLEFYCLVDDAAQLPALQQCMADAGVRLNLLLELGVAGGRCGVRGGAAALKLAAQIRQYPALQLCGVEFYEGMVKGDETALRQFIRDCYQTTLALHQAGWLQPTVAGQLLVSGAGSANYDLVADEFQQSTLSQRGFALVLRPGCYALHDSGIYQQAQQRVLARSPQACLVPGALEDALQLWGYVLSRPEPGLAIIGLGKRDVAFDAGLPQPQLWYRSGMTAPVAVEPGWQASKIMDQHLQLQIPADTDLAVGDMLAFSASHPCLTLDKWRQLAVLDEDFVVRRVLATEF</sequence>
<dbReference type="InterPro" id="IPR001608">
    <property type="entry name" value="Ala_racemase_N"/>
</dbReference>
<reference evidence="4 5" key="1">
    <citation type="submission" date="2024-09" db="EMBL/GenBank/DDBJ databases">
        <authorList>
            <person name="Sun Q."/>
            <person name="Mori K."/>
        </authorList>
    </citation>
    <scope>NUCLEOTIDE SEQUENCE [LARGE SCALE GENOMIC DNA]</scope>
    <source>
        <strain evidence="4 5">KCTC 23315</strain>
    </source>
</reference>
<dbReference type="InterPro" id="IPR042208">
    <property type="entry name" value="D-ser_dehydrat-like_sf"/>
</dbReference>
<dbReference type="Proteomes" id="UP001589813">
    <property type="component" value="Unassembled WGS sequence"/>
</dbReference>
<dbReference type="EC" id="5.1.1.1" evidence="4"/>
<dbReference type="InterPro" id="IPR029066">
    <property type="entry name" value="PLP-binding_barrel"/>
</dbReference>
<organism evidence="4 5">
    <name type="scientific">Rheinheimera tilapiae</name>
    <dbReference type="NCBI Taxonomy" id="875043"/>
    <lineage>
        <taxon>Bacteria</taxon>
        <taxon>Pseudomonadati</taxon>
        <taxon>Pseudomonadota</taxon>
        <taxon>Gammaproteobacteria</taxon>
        <taxon>Chromatiales</taxon>
        <taxon>Chromatiaceae</taxon>
        <taxon>Rheinheimera</taxon>
    </lineage>
</organism>
<dbReference type="Pfam" id="PF14031">
    <property type="entry name" value="D-ser_dehydrat"/>
    <property type="match status" value="1"/>
</dbReference>
<protein>
    <submittedName>
        <fullName evidence="4">Alanine racemase</fullName>
        <ecNumber evidence="4">5.1.1.1</ecNumber>
    </submittedName>
</protein>
<proteinExistence type="inferred from homology"/>
<dbReference type="InterPro" id="IPR051466">
    <property type="entry name" value="D-amino_acid_metab_enzyme"/>
</dbReference>
<evidence type="ECO:0000256" key="1">
    <source>
        <dbReference type="ARBA" id="ARBA00005323"/>
    </source>
</evidence>
<evidence type="ECO:0000256" key="2">
    <source>
        <dbReference type="ARBA" id="ARBA00023239"/>
    </source>
</evidence>
<evidence type="ECO:0000259" key="3">
    <source>
        <dbReference type="SMART" id="SM01119"/>
    </source>
</evidence>
<comment type="similarity">
    <text evidence="1">Belongs to the DSD1 family.</text>
</comment>
<dbReference type="RefSeq" id="WP_377245092.1">
    <property type="nucleotide sequence ID" value="NZ_JBHLXP010000003.1"/>
</dbReference>
<dbReference type="EMBL" id="JBHLXP010000003">
    <property type="protein sequence ID" value="MFC0049378.1"/>
    <property type="molecule type" value="Genomic_DNA"/>
</dbReference>